<proteinExistence type="predicted"/>
<name>A0A087TF24_STEMI</name>
<dbReference type="PANTHER" id="PTHR47163">
    <property type="entry name" value="DDE_TNP_IS1595 DOMAIN-CONTAINING PROTEIN"/>
    <property type="match status" value="1"/>
</dbReference>
<dbReference type="EMBL" id="KK114930">
    <property type="protein sequence ID" value="KFM63713.1"/>
    <property type="molecule type" value="Genomic_DNA"/>
</dbReference>
<dbReference type="OMA" id="IERIWID"/>
<dbReference type="InterPro" id="IPR053164">
    <property type="entry name" value="IS1016-like_transposase"/>
</dbReference>
<feature type="domain" description="ISXO2-like transposase" evidence="1">
    <location>
        <begin position="2"/>
        <end position="76"/>
    </location>
</feature>
<dbReference type="OrthoDB" id="6508542at2759"/>
<evidence type="ECO:0000313" key="3">
    <source>
        <dbReference type="Proteomes" id="UP000054359"/>
    </source>
</evidence>
<dbReference type="PANTHER" id="PTHR47163:SF2">
    <property type="entry name" value="SI:DKEY-17M8.2"/>
    <property type="match status" value="1"/>
</dbReference>
<accession>A0A087TF24</accession>
<feature type="non-terminal residue" evidence="2">
    <location>
        <position position="86"/>
    </location>
</feature>
<organism evidence="2 3">
    <name type="scientific">Stegodyphus mimosarum</name>
    <name type="common">African social velvet spider</name>
    <dbReference type="NCBI Taxonomy" id="407821"/>
    <lineage>
        <taxon>Eukaryota</taxon>
        <taxon>Metazoa</taxon>
        <taxon>Ecdysozoa</taxon>
        <taxon>Arthropoda</taxon>
        <taxon>Chelicerata</taxon>
        <taxon>Arachnida</taxon>
        <taxon>Araneae</taxon>
        <taxon>Araneomorphae</taxon>
        <taxon>Entelegynae</taxon>
        <taxon>Eresoidea</taxon>
        <taxon>Eresidae</taxon>
        <taxon>Stegodyphus</taxon>
    </lineage>
</organism>
<evidence type="ECO:0000313" key="2">
    <source>
        <dbReference type="EMBL" id="KFM63713.1"/>
    </source>
</evidence>
<evidence type="ECO:0000259" key="1">
    <source>
        <dbReference type="Pfam" id="PF12762"/>
    </source>
</evidence>
<dbReference type="Proteomes" id="UP000054359">
    <property type="component" value="Unassembled WGS sequence"/>
</dbReference>
<gene>
    <name evidence="2" type="ORF">X975_24463</name>
</gene>
<dbReference type="AlphaFoldDB" id="A0A087TF24"/>
<sequence>MKVVPERSSECFLSVINECILPKTTIISNCWKAYNCLSDEGFELLTINDSVQFKDLDTGANINKIEGTWSTIKCWVGMHFSPLLGG</sequence>
<dbReference type="InterPro" id="IPR024445">
    <property type="entry name" value="Tnp_ISXO2-like"/>
</dbReference>
<keyword evidence="3" id="KW-1185">Reference proteome</keyword>
<protein>
    <recommendedName>
        <fullName evidence="1">ISXO2-like transposase domain-containing protein</fullName>
    </recommendedName>
</protein>
<dbReference type="Pfam" id="PF12762">
    <property type="entry name" value="DDE_Tnp_IS1595"/>
    <property type="match status" value="1"/>
</dbReference>
<reference evidence="2 3" key="1">
    <citation type="submission" date="2013-11" db="EMBL/GenBank/DDBJ databases">
        <title>Genome sequencing of Stegodyphus mimosarum.</title>
        <authorList>
            <person name="Bechsgaard J."/>
        </authorList>
    </citation>
    <scope>NUCLEOTIDE SEQUENCE [LARGE SCALE GENOMIC DNA]</scope>
</reference>